<keyword evidence="7 9" id="KW-0694">RNA-binding</keyword>
<dbReference type="InterPro" id="IPR032886">
    <property type="entry name" value="DusC"/>
</dbReference>
<reference evidence="15" key="1">
    <citation type="submission" date="2017-01" db="EMBL/GenBank/DDBJ databases">
        <authorList>
            <person name="Varghese N."/>
            <person name="Submissions S."/>
        </authorList>
    </citation>
    <scope>NUCLEOTIDE SEQUENCE [LARGE SCALE GENOMIC DNA]</scope>
    <source>
        <strain evidence="15">ATCC 51758</strain>
    </source>
</reference>
<keyword evidence="8 9" id="KW-0560">Oxidoreductase</keyword>
<evidence type="ECO:0000256" key="11">
    <source>
        <dbReference type="PIRSR" id="PIRSR006621-1"/>
    </source>
</evidence>
<evidence type="ECO:0000256" key="10">
    <source>
        <dbReference type="PIRNR" id="PIRNR006621"/>
    </source>
</evidence>
<dbReference type="Gene3D" id="1.20.225.30">
    <property type="entry name" value="Dihydrouridine synthase, C-terminal recognition domain"/>
    <property type="match status" value="1"/>
</dbReference>
<evidence type="ECO:0000256" key="12">
    <source>
        <dbReference type="PIRSR" id="PIRSR006621-2"/>
    </source>
</evidence>
<dbReference type="PROSITE" id="PS01136">
    <property type="entry name" value="UPF0034"/>
    <property type="match status" value="1"/>
</dbReference>
<dbReference type="Proteomes" id="UP000186819">
    <property type="component" value="Unassembled WGS sequence"/>
</dbReference>
<evidence type="ECO:0000256" key="3">
    <source>
        <dbReference type="ARBA" id="ARBA00022630"/>
    </source>
</evidence>
<gene>
    <name evidence="9" type="primary">dusC</name>
    <name evidence="14" type="ORF">SAMN05421829_10367</name>
</gene>
<feature type="site" description="Interacts with tRNA; defines subfamily-specific binding signature" evidence="9">
    <location>
        <position position="318"/>
    </location>
</feature>
<feature type="site" description="Interacts with tRNA" evidence="9">
    <location>
        <position position="132"/>
    </location>
</feature>
<dbReference type="CDD" id="cd02801">
    <property type="entry name" value="DUS_like_FMN"/>
    <property type="match status" value="1"/>
</dbReference>
<proteinExistence type="inferred from homology"/>
<feature type="binding site" evidence="9 12">
    <location>
        <begin position="260"/>
        <end position="261"/>
    </location>
    <ligand>
        <name>FMN</name>
        <dbReference type="ChEBI" id="CHEBI:58210"/>
    </ligand>
</feature>
<protein>
    <recommendedName>
        <fullName evidence="9">tRNA-dihydrouridine(16) synthase</fullName>
        <ecNumber evidence="9">1.3.1.-</ecNumber>
    </recommendedName>
    <alternativeName>
        <fullName evidence="9">U16-specific dihydrouridine synthase</fullName>
        <shortName evidence="9">U16-specific Dus</shortName>
    </alternativeName>
    <alternativeName>
        <fullName evidence="9">tRNA-dihydrouridine synthase C</fullName>
    </alternativeName>
</protein>
<organism evidence="14 15">
    <name type="scientific">Aromatoleum tolulyticum</name>
    <dbReference type="NCBI Taxonomy" id="34027"/>
    <lineage>
        <taxon>Bacteria</taxon>
        <taxon>Pseudomonadati</taxon>
        <taxon>Pseudomonadota</taxon>
        <taxon>Betaproteobacteria</taxon>
        <taxon>Rhodocyclales</taxon>
        <taxon>Rhodocyclaceae</taxon>
        <taxon>Aromatoleum</taxon>
    </lineage>
</organism>
<evidence type="ECO:0000256" key="5">
    <source>
        <dbReference type="ARBA" id="ARBA00022694"/>
    </source>
</evidence>
<evidence type="ECO:0000256" key="4">
    <source>
        <dbReference type="ARBA" id="ARBA00022643"/>
    </source>
</evidence>
<dbReference type="GO" id="GO:0050660">
    <property type="term" value="F:flavin adenine dinucleotide binding"/>
    <property type="evidence" value="ECO:0007669"/>
    <property type="project" value="InterPro"/>
</dbReference>
<accession>A0A1N6R2T4</accession>
<sequence length="365" mass="39144">MSGPVCALHGGASGGCPAAMGPAAIGRTIRPFFQGVGVRLLLAPMEGLLDADLRDVLTRACPYDWAVSEFARVSGTLLPQRVYRRISPELLSGGRTRASVPVRVQLLGSDPACLADNAAHLAELAPPGIDLNFGCPAPTVNRHRGGAVLLDEPELLHRIAAAVRAAVPAGVPFTAKMRLGVADTSKAVECAQALAAGGVEGLVVHARTKLDGYRPPAHWAWIARIAEAVDVPVTANGEVWSEADWRRCRAESGVADVMLGRGAVADPFLARRLRAQGDAGERAVDRDAEWAELQPLLALFWRRVRERLQPQHSPGRLKQWLNLLRRNYPQAERLFREVRAARRPAEIDAALARHGIAAAALPLAA</sequence>
<feature type="domain" description="DUS-like FMN-binding" evidence="13">
    <location>
        <begin position="41"/>
        <end position="279"/>
    </location>
</feature>
<dbReference type="InterPro" id="IPR035587">
    <property type="entry name" value="DUS-like_FMN-bd"/>
</dbReference>
<feature type="binding site" evidence="9 12">
    <location>
        <position position="176"/>
    </location>
    <ligand>
        <name>FMN</name>
        <dbReference type="ChEBI" id="CHEBI:58210"/>
    </ligand>
</feature>
<dbReference type="PANTHER" id="PTHR11082:SF26">
    <property type="entry name" value="TRNA-DIHYDROURIDINE(16) SYNTHASE"/>
    <property type="match status" value="1"/>
</dbReference>
<feature type="site" description="Interacts with tRNA; defines subfamily-specific binding signature" evidence="9">
    <location>
        <position position="316"/>
    </location>
</feature>
<evidence type="ECO:0000313" key="15">
    <source>
        <dbReference type="Proteomes" id="UP000186819"/>
    </source>
</evidence>
<evidence type="ECO:0000256" key="6">
    <source>
        <dbReference type="ARBA" id="ARBA00022857"/>
    </source>
</evidence>
<dbReference type="InterPro" id="IPR018517">
    <property type="entry name" value="tRNA_hU_synthase_CS"/>
</dbReference>
<dbReference type="STRING" id="34027.SAMN05421829_10367"/>
<evidence type="ECO:0000256" key="2">
    <source>
        <dbReference type="ARBA" id="ARBA00022555"/>
    </source>
</evidence>
<evidence type="ECO:0000256" key="8">
    <source>
        <dbReference type="ARBA" id="ARBA00023002"/>
    </source>
</evidence>
<evidence type="ECO:0000259" key="13">
    <source>
        <dbReference type="Pfam" id="PF01207"/>
    </source>
</evidence>
<comment type="similarity">
    <text evidence="9">Belongs to the Dus family. DusC subfamily.</text>
</comment>
<dbReference type="PIRSF" id="PIRSF006621">
    <property type="entry name" value="Dus"/>
    <property type="match status" value="1"/>
</dbReference>
<evidence type="ECO:0000256" key="1">
    <source>
        <dbReference type="ARBA" id="ARBA00001917"/>
    </source>
</evidence>
<comment type="caution">
    <text evidence="9">Lacks conserved residue(s) required for the propagation of feature annotation.</text>
</comment>
<dbReference type="InterPro" id="IPR013785">
    <property type="entry name" value="Aldolase_TIM"/>
</dbReference>
<feature type="site" description="Interacts with tRNA; defines subfamily-specific binding signature" evidence="9">
    <location>
        <position position="72"/>
    </location>
</feature>
<keyword evidence="5 9" id="KW-0819">tRNA processing</keyword>
<comment type="cofactor">
    <cofactor evidence="1 9 10 12">
        <name>FMN</name>
        <dbReference type="ChEBI" id="CHEBI:58210"/>
    </cofactor>
</comment>
<feature type="site" description="Interacts with tRNA" evidence="9">
    <location>
        <position position="213"/>
    </location>
</feature>
<dbReference type="SUPFAM" id="SSF51395">
    <property type="entry name" value="FMN-linked oxidoreductases"/>
    <property type="match status" value="1"/>
</dbReference>
<dbReference type="AlphaFoldDB" id="A0A1N6R2T4"/>
<dbReference type="Pfam" id="PF01207">
    <property type="entry name" value="Dus"/>
    <property type="match status" value="1"/>
</dbReference>
<evidence type="ECO:0000256" key="9">
    <source>
        <dbReference type="HAMAP-Rule" id="MF_02043"/>
    </source>
</evidence>
<comment type="function">
    <text evidence="9">Catalyzes the synthesis of 5,6-dihydrouridine (D), a modified base found in the D-loop of most tRNAs, via the reduction of the C5-C6 double bond in target uridines. Specifically modifies U16 in tRNAs.</text>
</comment>
<dbReference type="InterPro" id="IPR042270">
    <property type="entry name" value="DusC_C"/>
</dbReference>
<comment type="similarity">
    <text evidence="10">Belongs to the dus family.</text>
</comment>
<dbReference type="GO" id="GO:0102262">
    <property type="term" value="F:tRNA-dihydrouridine16 synthase activity"/>
    <property type="evidence" value="ECO:0007669"/>
    <property type="project" value="RHEA"/>
</dbReference>
<feature type="site" description="Interacts with tRNA; defines subfamily-specific binding signature" evidence="9">
    <location>
        <position position="339"/>
    </location>
</feature>
<feature type="binding site" evidence="12">
    <location>
        <position position="205"/>
    </location>
    <ligand>
        <name>FMN</name>
        <dbReference type="ChEBI" id="CHEBI:58210"/>
    </ligand>
</feature>
<dbReference type="GO" id="GO:0000049">
    <property type="term" value="F:tRNA binding"/>
    <property type="evidence" value="ECO:0007669"/>
    <property type="project" value="UniProtKB-UniRule"/>
</dbReference>
<dbReference type="GO" id="GO:0010181">
    <property type="term" value="F:FMN binding"/>
    <property type="evidence" value="ECO:0007669"/>
    <property type="project" value="UniProtKB-UniRule"/>
</dbReference>
<feature type="binding site" evidence="9 12">
    <location>
        <position position="105"/>
    </location>
    <ligand>
        <name>FMN</name>
        <dbReference type="ChEBI" id="CHEBI:58210"/>
    </ligand>
</feature>
<feature type="binding site" evidence="9">
    <location>
        <begin position="236"/>
        <end position="238"/>
    </location>
    <ligand>
        <name>FMN</name>
        <dbReference type="ChEBI" id="CHEBI:58210"/>
    </ligand>
</feature>
<name>A0A1N6R2T4_9RHOO</name>
<keyword evidence="12" id="KW-0547">Nucleotide-binding</keyword>
<dbReference type="HAMAP" id="MF_02043">
    <property type="entry name" value="DusC_subfam"/>
    <property type="match status" value="1"/>
</dbReference>
<feature type="active site" description="Proton donor" evidence="9 11">
    <location>
        <position position="135"/>
    </location>
</feature>
<dbReference type="EC" id="1.3.1.-" evidence="9"/>
<dbReference type="Gene3D" id="3.20.20.70">
    <property type="entry name" value="Aldolase class I"/>
    <property type="match status" value="1"/>
</dbReference>
<evidence type="ECO:0000313" key="14">
    <source>
        <dbReference type="EMBL" id="SIQ23113.1"/>
    </source>
</evidence>
<comment type="catalytic activity">
    <reaction evidence="9">
        <text>5,6-dihydrouridine(16) in tRNA + NADP(+) = uridine(16) in tRNA + NADPH + H(+)</text>
        <dbReference type="Rhea" id="RHEA:53376"/>
        <dbReference type="Rhea" id="RHEA-COMP:13543"/>
        <dbReference type="Rhea" id="RHEA-COMP:13544"/>
        <dbReference type="ChEBI" id="CHEBI:15378"/>
        <dbReference type="ChEBI" id="CHEBI:57783"/>
        <dbReference type="ChEBI" id="CHEBI:58349"/>
        <dbReference type="ChEBI" id="CHEBI:65315"/>
        <dbReference type="ChEBI" id="CHEBI:74443"/>
    </reaction>
</comment>
<dbReference type="EMBL" id="FTMD01000003">
    <property type="protein sequence ID" value="SIQ23113.1"/>
    <property type="molecule type" value="Genomic_DNA"/>
</dbReference>
<keyword evidence="4 9" id="KW-0288">FMN</keyword>
<dbReference type="InterPro" id="IPR001269">
    <property type="entry name" value="DUS_fam"/>
</dbReference>
<keyword evidence="15" id="KW-1185">Reference proteome</keyword>
<comment type="catalytic activity">
    <reaction evidence="9">
        <text>5,6-dihydrouridine(16) in tRNA + NAD(+) = uridine(16) in tRNA + NADH + H(+)</text>
        <dbReference type="Rhea" id="RHEA:53380"/>
        <dbReference type="Rhea" id="RHEA-COMP:13543"/>
        <dbReference type="Rhea" id="RHEA-COMP:13544"/>
        <dbReference type="ChEBI" id="CHEBI:15378"/>
        <dbReference type="ChEBI" id="CHEBI:57540"/>
        <dbReference type="ChEBI" id="CHEBI:57945"/>
        <dbReference type="ChEBI" id="CHEBI:65315"/>
        <dbReference type="ChEBI" id="CHEBI:74443"/>
    </reaction>
</comment>
<keyword evidence="3 9" id="KW-0285">Flavoprotein</keyword>
<evidence type="ECO:0000256" key="7">
    <source>
        <dbReference type="ARBA" id="ARBA00022884"/>
    </source>
</evidence>
<keyword evidence="2 9" id="KW-0820">tRNA-binding</keyword>
<keyword evidence="6 9" id="KW-0521">NADP</keyword>
<dbReference type="PANTHER" id="PTHR11082">
    <property type="entry name" value="TRNA-DIHYDROURIDINE SYNTHASE"/>
    <property type="match status" value="1"/>
</dbReference>